<accession>A0ABS4NCQ4</accession>
<comment type="caution">
    <text evidence="2">The sequence shown here is derived from an EMBL/GenBank/DDBJ whole genome shotgun (WGS) entry which is preliminary data.</text>
</comment>
<dbReference type="RefSeq" id="WP_209452873.1">
    <property type="nucleotide sequence ID" value="NZ_JAGGLT010000002.1"/>
</dbReference>
<protein>
    <submittedName>
        <fullName evidence="2">Ribosomal protein L32</fullName>
    </submittedName>
</protein>
<reference evidence="2" key="1">
    <citation type="submission" date="2021-03" db="EMBL/GenBank/DDBJ databases">
        <title>Genomic Encyclopedia of Type Strains, Phase IV (KMG-IV): sequencing the most valuable type-strain genomes for metagenomic binning, comparative biology and taxonomic classification.</title>
        <authorList>
            <person name="Goeker M."/>
        </authorList>
    </citation>
    <scope>NUCLEOTIDE SEQUENCE</scope>
    <source>
        <strain evidence="2">DSM 101588</strain>
    </source>
</reference>
<feature type="region of interest" description="Disordered" evidence="1">
    <location>
        <begin position="1"/>
        <end position="21"/>
    </location>
</feature>
<proteinExistence type="predicted"/>
<keyword evidence="2" id="KW-0689">Ribosomal protein</keyword>
<keyword evidence="3" id="KW-1185">Reference proteome</keyword>
<evidence type="ECO:0000313" key="2">
    <source>
        <dbReference type="EMBL" id="MBP2070765.1"/>
    </source>
</evidence>
<evidence type="ECO:0000313" key="3">
    <source>
        <dbReference type="Proteomes" id="UP001166402"/>
    </source>
</evidence>
<dbReference type="Proteomes" id="UP001166402">
    <property type="component" value="Unassembled WGS sequence"/>
</dbReference>
<name>A0ABS4NCQ4_9THEO</name>
<organism evidence="2 3">
    <name type="scientific">Thermoanaerobacterium butyriciformans</name>
    <dbReference type="NCBI Taxonomy" id="1702242"/>
    <lineage>
        <taxon>Bacteria</taxon>
        <taxon>Bacillati</taxon>
        <taxon>Bacillota</taxon>
        <taxon>Clostridia</taxon>
        <taxon>Thermoanaerobacterales</taxon>
        <taxon>Thermoanaerobacteraceae</taxon>
        <taxon>Thermoanaerobacterium</taxon>
    </lineage>
</organism>
<dbReference type="GO" id="GO:0005840">
    <property type="term" value="C:ribosome"/>
    <property type="evidence" value="ECO:0007669"/>
    <property type="project" value="UniProtKB-KW"/>
</dbReference>
<keyword evidence="2" id="KW-0687">Ribonucleoprotein</keyword>
<gene>
    <name evidence="2" type="ORF">J2Z80_000263</name>
</gene>
<evidence type="ECO:0000256" key="1">
    <source>
        <dbReference type="SAM" id="MobiDB-lite"/>
    </source>
</evidence>
<sequence length="48" mass="5287">MANIQTNSQKQKQTRTQNSLATCPDCGAKLVPESGCMYCPFCGWSQCK</sequence>
<dbReference type="EMBL" id="JAGGLT010000002">
    <property type="protein sequence ID" value="MBP2070765.1"/>
    <property type="molecule type" value="Genomic_DNA"/>
</dbReference>